<sequence>MASFQGTKINPTKFDKSQLKFYAYLIPLALFMIMPIVYIFNHAFKPIDELFAFPPRFFVEKPTFQNFIDLFTATNDSGIPISRYLFNSVVVTVIVMALTILFGTMAGYAFSKLRFKGKSVLFEINTVALMFVPAAVTIPRYLFIENIGLINSFWVHILPALAMPIGLFLMKQFIDQIPDSLIEAAKMDGASHFKIFWKIILPLIKPAIATVAILSFQSVWNSVEASTLYINDEGLKTFSFYMSTLASQTSGNTVAGQGIAASASLIMFLPNLIIFIILQSQVMNTMAHSGIK</sequence>
<keyword evidence="6 7" id="KW-0472">Membrane</keyword>
<dbReference type="GO" id="GO:0005886">
    <property type="term" value="C:plasma membrane"/>
    <property type="evidence" value="ECO:0007669"/>
    <property type="project" value="UniProtKB-SubCell"/>
</dbReference>
<feature type="transmembrane region" description="Helical" evidence="7">
    <location>
        <begin position="153"/>
        <end position="174"/>
    </location>
</feature>
<accession>A0AAE3ISL6</accession>
<feature type="transmembrane region" description="Helical" evidence="7">
    <location>
        <begin position="21"/>
        <end position="40"/>
    </location>
</feature>
<dbReference type="PANTHER" id="PTHR43744">
    <property type="entry name" value="ABC TRANSPORTER PERMEASE PROTEIN MG189-RELATED-RELATED"/>
    <property type="match status" value="1"/>
</dbReference>
<comment type="similarity">
    <text evidence="7">Belongs to the binding-protein-dependent transport system permease family.</text>
</comment>
<organism evidence="9 10">
    <name type="scientific">Perspicuibacillus lycopersici</name>
    <dbReference type="NCBI Taxonomy" id="1325689"/>
    <lineage>
        <taxon>Bacteria</taxon>
        <taxon>Bacillati</taxon>
        <taxon>Bacillota</taxon>
        <taxon>Bacilli</taxon>
        <taxon>Bacillales</taxon>
        <taxon>Bacillaceae</taxon>
        <taxon>Perspicuibacillus</taxon>
    </lineage>
</organism>
<evidence type="ECO:0000256" key="7">
    <source>
        <dbReference type="RuleBase" id="RU363032"/>
    </source>
</evidence>
<dbReference type="CDD" id="cd06261">
    <property type="entry name" value="TM_PBP2"/>
    <property type="match status" value="1"/>
</dbReference>
<dbReference type="PROSITE" id="PS50928">
    <property type="entry name" value="ABC_TM1"/>
    <property type="match status" value="1"/>
</dbReference>
<evidence type="ECO:0000313" key="10">
    <source>
        <dbReference type="Proteomes" id="UP001209318"/>
    </source>
</evidence>
<feature type="transmembrane region" description="Helical" evidence="7">
    <location>
        <begin position="120"/>
        <end position="141"/>
    </location>
</feature>
<proteinExistence type="inferred from homology"/>
<dbReference type="PANTHER" id="PTHR43744:SF1">
    <property type="entry name" value="BINDING-PROTEIN-DEPENDENT TRANSPORT SYSTEMS INNER MEMBRANE COMPONENT"/>
    <property type="match status" value="1"/>
</dbReference>
<evidence type="ECO:0000313" key="9">
    <source>
        <dbReference type="EMBL" id="MCU9612679.1"/>
    </source>
</evidence>
<keyword evidence="3" id="KW-1003">Cell membrane</keyword>
<dbReference type="SUPFAM" id="SSF161098">
    <property type="entry name" value="MetI-like"/>
    <property type="match status" value="1"/>
</dbReference>
<dbReference type="Pfam" id="PF00528">
    <property type="entry name" value="BPD_transp_1"/>
    <property type="match status" value="1"/>
</dbReference>
<dbReference type="EMBL" id="JAOUSF010000001">
    <property type="protein sequence ID" value="MCU9612679.1"/>
    <property type="molecule type" value="Genomic_DNA"/>
</dbReference>
<keyword evidence="5 7" id="KW-1133">Transmembrane helix</keyword>
<evidence type="ECO:0000256" key="1">
    <source>
        <dbReference type="ARBA" id="ARBA00004651"/>
    </source>
</evidence>
<evidence type="ECO:0000256" key="6">
    <source>
        <dbReference type="ARBA" id="ARBA00023136"/>
    </source>
</evidence>
<keyword evidence="4 7" id="KW-0812">Transmembrane</keyword>
<gene>
    <name evidence="9" type="ORF">OEV98_03755</name>
</gene>
<feature type="transmembrane region" description="Helical" evidence="7">
    <location>
        <begin position="84"/>
        <end position="108"/>
    </location>
</feature>
<evidence type="ECO:0000256" key="3">
    <source>
        <dbReference type="ARBA" id="ARBA00022475"/>
    </source>
</evidence>
<feature type="transmembrane region" description="Helical" evidence="7">
    <location>
        <begin position="195"/>
        <end position="216"/>
    </location>
</feature>
<dbReference type="Proteomes" id="UP001209318">
    <property type="component" value="Unassembled WGS sequence"/>
</dbReference>
<feature type="transmembrane region" description="Helical" evidence="7">
    <location>
        <begin position="259"/>
        <end position="278"/>
    </location>
</feature>
<evidence type="ECO:0000259" key="8">
    <source>
        <dbReference type="PROSITE" id="PS50928"/>
    </source>
</evidence>
<dbReference type="AlphaFoldDB" id="A0AAE3ISL6"/>
<reference evidence="9" key="1">
    <citation type="submission" date="2022-10" db="EMBL/GenBank/DDBJ databases">
        <title>Description of Fervidibacillus gen. nov. in the family Fervidibacillaceae fam. nov. with two species, Fervidibacillus albus sp. nov., and Fervidibacillus halotolerans sp. nov., isolated from tidal flat sediments.</title>
        <authorList>
            <person name="Kwon K.K."/>
            <person name="Yang S.-H."/>
        </authorList>
    </citation>
    <scope>NUCLEOTIDE SEQUENCE</scope>
    <source>
        <strain evidence="9">JCM 19140</strain>
    </source>
</reference>
<protein>
    <submittedName>
        <fullName evidence="9">Carbohydrate ABC transporter permease</fullName>
    </submittedName>
</protein>
<comment type="caution">
    <text evidence="9">The sequence shown here is derived from an EMBL/GenBank/DDBJ whole genome shotgun (WGS) entry which is preliminary data.</text>
</comment>
<name>A0AAE3ISL6_9BACI</name>
<keyword evidence="10" id="KW-1185">Reference proteome</keyword>
<evidence type="ECO:0000256" key="4">
    <source>
        <dbReference type="ARBA" id="ARBA00022692"/>
    </source>
</evidence>
<dbReference type="InterPro" id="IPR035906">
    <property type="entry name" value="MetI-like_sf"/>
</dbReference>
<dbReference type="GO" id="GO:0055085">
    <property type="term" value="P:transmembrane transport"/>
    <property type="evidence" value="ECO:0007669"/>
    <property type="project" value="InterPro"/>
</dbReference>
<comment type="subcellular location">
    <subcellularLocation>
        <location evidence="1 7">Cell membrane</location>
        <topology evidence="1 7">Multi-pass membrane protein</topology>
    </subcellularLocation>
</comment>
<dbReference type="RefSeq" id="WP_263071863.1">
    <property type="nucleotide sequence ID" value="NZ_JAOUSF010000001.1"/>
</dbReference>
<keyword evidence="2 7" id="KW-0813">Transport</keyword>
<feature type="domain" description="ABC transmembrane type-1" evidence="8">
    <location>
        <begin position="85"/>
        <end position="278"/>
    </location>
</feature>
<evidence type="ECO:0000256" key="5">
    <source>
        <dbReference type="ARBA" id="ARBA00022989"/>
    </source>
</evidence>
<dbReference type="Gene3D" id="1.10.3720.10">
    <property type="entry name" value="MetI-like"/>
    <property type="match status" value="1"/>
</dbReference>
<dbReference type="InterPro" id="IPR000515">
    <property type="entry name" value="MetI-like"/>
</dbReference>
<evidence type="ECO:0000256" key="2">
    <source>
        <dbReference type="ARBA" id="ARBA00022448"/>
    </source>
</evidence>